<feature type="domain" description="YspA cpYpsA-related SLOG" evidence="1">
    <location>
        <begin position="1"/>
        <end position="69"/>
    </location>
</feature>
<protein>
    <submittedName>
        <fullName evidence="2">DUF2493 domain-containing protein</fullName>
    </submittedName>
</protein>
<accession>A0A6P2BSM2</accession>
<proteinExistence type="predicted"/>
<organism evidence="2 3">
    <name type="scientific">Trebonia kvetii</name>
    <dbReference type="NCBI Taxonomy" id="2480626"/>
    <lineage>
        <taxon>Bacteria</taxon>
        <taxon>Bacillati</taxon>
        <taxon>Actinomycetota</taxon>
        <taxon>Actinomycetes</taxon>
        <taxon>Streptosporangiales</taxon>
        <taxon>Treboniaceae</taxon>
        <taxon>Trebonia</taxon>
    </lineage>
</organism>
<dbReference type="Pfam" id="PF10686">
    <property type="entry name" value="YAcAr"/>
    <property type="match status" value="1"/>
</dbReference>
<name>A0A6P2BSM2_9ACTN</name>
<dbReference type="EMBL" id="RPFW01000007">
    <property type="protein sequence ID" value="TVZ01226.1"/>
    <property type="molecule type" value="Genomic_DNA"/>
</dbReference>
<dbReference type="OrthoDB" id="572639at2"/>
<dbReference type="InterPro" id="IPR019627">
    <property type="entry name" value="YAcAr"/>
</dbReference>
<reference evidence="2 3" key="1">
    <citation type="submission" date="2018-11" db="EMBL/GenBank/DDBJ databases">
        <title>Trebonia kvetii gen.nov., sp.nov., a novel acidophilic actinobacterium, and proposal of the new actinobacterial family Treboniaceae fam. nov.</title>
        <authorList>
            <person name="Rapoport D."/>
            <person name="Sagova-Mareckova M."/>
            <person name="Sedlacek I."/>
            <person name="Provaznik J."/>
            <person name="Kralova S."/>
            <person name="Pavlinic D."/>
            <person name="Benes V."/>
            <person name="Kopecky J."/>
        </authorList>
    </citation>
    <scope>NUCLEOTIDE SEQUENCE [LARGE SCALE GENOMIC DNA]</scope>
    <source>
        <strain evidence="2 3">15Tr583</strain>
    </source>
</reference>
<evidence type="ECO:0000313" key="3">
    <source>
        <dbReference type="Proteomes" id="UP000460272"/>
    </source>
</evidence>
<evidence type="ECO:0000313" key="2">
    <source>
        <dbReference type="EMBL" id="TVZ01226.1"/>
    </source>
</evidence>
<dbReference type="RefSeq" id="WP_145859616.1">
    <property type="nucleotide sequence ID" value="NZ_RPFW01000007.1"/>
</dbReference>
<keyword evidence="3" id="KW-1185">Reference proteome</keyword>
<evidence type="ECO:0000259" key="1">
    <source>
        <dbReference type="Pfam" id="PF10686"/>
    </source>
</evidence>
<dbReference type="Proteomes" id="UP000460272">
    <property type="component" value="Unassembled WGS sequence"/>
</dbReference>
<comment type="caution">
    <text evidence="2">The sequence shown here is derived from an EMBL/GenBank/DDBJ whole genome shotgun (WGS) entry which is preliminary data.</text>
</comment>
<dbReference type="AlphaFoldDB" id="A0A6P2BSM2"/>
<gene>
    <name evidence="2" type="ORF">EAS64_33650</name>
</gene>
<sequence>MRILVTGSRDWDDAAAIDEAIKDATQGISWHKVTIVVGDCPTGADRLADQWALEREVDVERHRAAWNTYGRAAGPIRNLQMVNCGADLCLAFIRNGSRGASGCADYAEAKGILVRRFTA</sequence>